<feature type="domain" description="KilA-N DNA-binding" evidence="1">
    <location>
        <begin position="29"/>
        <end position="112"/>
    </location>
</feature>
<proteinExistence type="predicted"/>
<protein>
    <submittedName>
        <fullName evidence="2">Phage antirepressor family protein</fullName>
    </submittedName>
</protein>
<reference evidence="2 3" key="1">
    <citation type="submission" date="2016-03" db="EMBL/GenBank/DDBJ databases">
        <title>Genome Sequence and Comparative Pathogenic Determinants of Uropathogenic Escherichia coli O25b:H4, a Clinical Isolate from Saudi Arabia.</title>
        <authorList>
            <person name="Alyamani E.A.J."/>
            <person name="Khiyami M.A."/>
            <person name="Booq R.Y."/>
            <person name="Bahwerth F.S."/>
            <person name="Vaisvil B."/>
            <person name="Schmitt D.P."/>
            <person name="Kapatral V."/>
        </authorList>
    </citation>
    <scope>NUCLEOTIDE SEQUENCE [LARGE SCALE GENOMIC DNA]</scope>
    <source>
        <strain evidence="2 3">O25b:H4</strain>
    </source>
</reference>
<accession>A0A192C8M7</accession>
<evidence type="ECO:0000259" key="1">
    <source>
        <dbReference type="Pfam" id="PF10543"/>
    </source>
</evidence>
<dbReference type="Pfam" id="PF10543">
    <property type="entry name" value="ORF6N"/>
    <property type="match status" value="1"/>
</dbReference>
<sequence length="278" mass="31632">MASLVVMKKTLSEATAMTVQISAESLSPLHHNQLPVITTELLASLYGTEVNGIQQNFKRNIARFVVGKHFFKLEGNELRDFKNRLTDSQSVAKHTRSLILWTERGAARHAKMLETEQAWEVFEKLEDCYFSQRPERRSTTTDDRTPLRDAVNILVGKKGMMYPDAYTMIHQRFAVSHIEQLSQTQMLEAIEYIHCLLLDENHPTIPDFSFITTIKNGKVTGMRHVAKGEHLMTFDAFKEIAERAGYLVIHSDNLRSMTLDKLMVMGKKSAISVANSAF</sequence>
<name>A0A192C8M7_ECO25</name>
<evidence type="ECO:0000313" key="2">
    <source>
        <dbReference type="EMBL" id="ANK01929.1"/>
    </source>
</evidence>
<dbReference type="AlphaFoldDB" id="A0A192C8M7"/>
<dbReference type="Proteomes" id="UP000183316">
    <property type="component" value="Chromosome"/>
</dbReference>
<dbReference type="EMBL" id="CP015085">
    <property type="protein sequence ID" value="ANK01929.1"/>
    <property type="molecule type" value="Genomic_DNA"/>
</dbReference>
<dbReference type="InterPro" id="IPR018873">
    <property type="entry name" value="KilA-N_DNA-bd_domain"/>
</dbReference>
<organism evidence="2 3">
    <name type="scientific">Escherichia coli O25b:H4</name>
    <dbReference type="NCBI Taxonomy" id="941280"/>
    <lineage>
        <taxon>Bacteria</taxon>
        <taxon>Pseudomonadati</taxon>
        <taxon>Pseudomonadota</taxon>
        <taxon>Gammaproteobacteria</taxon>
        <taxon>Enterobacterales</taxon>
        <taxon>Enterobacteriaceae</taxon>
        <taxon>Escherichia</taxon>
    </lineage>
</organism>
<dbReference type="PATRIC" id="fig|941280.3.peg.665"/>
<evidence type="ECO:0000313" key="3">
    <source>
        <dbReference type="Proteomes" id="UP000183316"/>
    </source>
</evidence>
<gene>
    <name evidence="2" type="ORF">WLH_00668</name>
</gene>